<accession>A0A1H6J7M9</accession>
<feature type="transmembrane region" description="Helical" evidence="1">
    <location>
        <begin position="127"/>
        <end position="149"/>
    </location>
</feature>
<name>A0A1H6J7M9_RUMFL</name>
<protein>
    <submittedName>
        <fullName evidence="2">Uncharacterized membrane protein YfhO</fullName>
    </submittedName>
</protein>
<evidence type="ECO:0000313" key="3">
    <source>
        <dbReference type="Proteomes" id="UP000183190"/>
    </source>
</evidence>
<dbReference type="PANTHER" id="PTHR38454">
    <property type="entry name" value="INTEGRAL MEMBRANE PROTEIN-RELATED"/>
    <property type="match status" value="1"/>
</dbReference>
<feature type="transmembrane region" description="Helical" evidence="1">
    <location>
        <begin position="342"/>
        <end position="364"/>
    </location>
</feature>
<feature type="transmembrane region" description="Helical" evidence="1">
    <location>
        <begin position="865"/>
        <end position="885"/>
    </location>
</feature>
<keyword evidence="1" id="KW-1133">Transmembrane helix</keyword>
<dbReference type="EMBL" id="FNWV01000004">
    <property type="protein sequence ID" value="SEH56331.1"/>
    <property type="molecule type" value="Genomic_DNA"/>
</dbReference>
<proteinExistence type="predicted"/>
<organism evidence="2 3">
    <name type="scientific">Ruminococcus flavefaciens</name>
    <dbReference type="NCBI Taxonomy" id="1265"/>
    <lineage>
        <taxon>Bacteria</taxon>
        <taxon>Bacillati</taxon>
        <taxon>Bacillota</taxon>
        <taxon>Clostridia</taxon>
        <taxon>Eubacteriales</taxon>
        <taxon>Oscillospiraceae</taxon>
        <taxon>Ruminococcus</taxon>
    </lineage>
</organism>
<feature type="transmembrane region" description="Helical" evidence="1">
    <location>
        <begin position="156"/>
        <end position="176"/>
    </location>
</feature>
<dbReference type="Pfam" id="PF09586">
    <property type="entry name" value="YfhO"/>
    <property type="match status" value="1"/>
</dbReference>
<feature type="transmembrane region" description="Helical" evidence="1">
    <location>
        <begin position="31"/>
        <end position="54"/>
    </location>
</feature>
<dbReference type="InterPro" id="IPR018580">
    <property type="entry name" value="Uncharacterised_YfhO"/>
</dbReference>
<feature type="transmembrane region" description="Helical" evidence="1">
    <location>
        <begin position="463"/>
        <end position="480"/>
    </location>
</feature>
<feature type="transmembrane region" description="Helical" evidence="1">
    <location>
        <begin position="403"/>
        <end position="420"/>
    </location>
</feature>
<dbReference type="RefSeq" id="WP_074715914.1">
    <property type="nucleotide sequence ID" value="NZ_FNWV01000004.1"/>
</dbReference>
<keyword evidence="1" id="KW-0812">Transmembrane</keyword>
<gene>
    <name evidence="2" type="ORF">SAMN02910265_01470</name>
</gene>
<evidence type="ECO:0000256" key="1">
    <source>
        <dbReference type="SAM" id="Phobius"/>
    </source>
</evidence>
<dbReference type="OrthoDB" id="9815466at2"/>
<dbReference type="AlphaFoldDB" id="A0A1H6J7M9"/>
<dbReference type="PANTHER" id="PTHR38454:SF1">
    <property type="entry name" value="INTEGRAL MEMBRANE PROTEIN"/>
    <property type="match status" value="1"/>
</dbReference>
<feature type="transmembrane region" description="Helical" evidence="1">
    <location>
        <begin position="432"/>
        <end position="451"/>
    </location>
</feature>
<reference evidence="2 3" key="1">
    <citation type="submission" date="2016-10" db="EMBL/GenBank/DDBJ databases">
        <authorList>
            <person name="de Groot N.N."/>
        </authorList>
    </citation>
    <scope>NUCLEOTIDE SEQUENCE [LARGE SCALE GENOMIC DNA]</scope>
    <source>
        <strain evidence="2 3">YAD2003</strain>
    </source>
</reference>
<feature type="transmembrane region" description="Helical" evidence="1">
    <location>
        <begin position="219"/>
        <end position="238"/>
    </location>
</feature>
<feature type="transmembrane region" description="Helical" evidence="1">
    <location>
        <begin position="314"/>
        <end position="335"/>
    </location>
</feature>
<feature type="transmembrane region" description="Helical" evidence="1">
    <location>
        <begin position="376"/>
        <end position="396"/>
    </location>
</feature>
<sequence>MDKEERRAARRRRLERFRKGKFHRILYEKGVLYFLLSFLIPFSIMVYAFGVYGVHPFGDRQILVVDLWHQYYPFFRVVREKLVSGGSFLYSWENGMGTNFLSLISYYAASPLNWLSVLFDDDHVRDALTFILCAKIGFAGAFFSSFLRYTFKRKDFSICMFSVMYALCSYTLGYYWNVMWFDTVALFPLAMLGIVALCREGKWKIFTFALALSLISNYYIGYFTCIFSVFMFAAASIIECKGVKDWFRKLFLMIRSSVLGIGLGGFMLLPAYYGLKLTYSVNNNMPKEISYYEDWKKIFANLLSYNAPTKVDGLPNFACGMLAVLLFGVFVFSFGIKIREKIAALSMLAIIVVSCNMNLLNYIWHGFHFTNQIPYRFAFIFCFVLATAAFRAYDIILSRGIKIYQLVLMIAAPATVLILNKLSKGVDYKFEGAVKSSAIIVGAFWLIFIAAKIFPFKTKEKRNLLMTLALSAAVFSEFISNAQMGVSTVDTTGYNDYPSNKTEVRQLLDYEKKNDKSKFYRTEMSYTYTLNDSALYGYRGLSQFSSAANVSVTTMCKRLGLYASEAGNRFYYRTSTPIVNSLLGIKYIIKKNGELNTEDWVFEHKTSAGNANLYENKYPLSLGFMVNEDILNMEDNGGANPFEYQNDLIKRATGIEDKFFTPQPVALAEYDGLDVTKNGYGNYTFRNDTDEPTGSATYSYDCIDGSYIYGYANGTGGTCDSLEIKCDDELIDSGKLIESYPIVFPMGNGQEGSTSTVKITSSEKHKSGNFKLMVYAVSEDTFKKAYNALADEQLEIKKFSDTKIRGRINASEDGVMFLSIPYEKGWSVYIDGEKVETFKLLQAMTGVRVGKGSHDISIEYTPEGFVLGVTATVVSLALIILIMICEKRRRLRRHRHMMYSAVSQNTGNEVIPSPYNNKAEIYDQVSEALRSEDFGRVEDTEVILYDGSDPAKKEADDA</sequence>
<dbReference type="Proteomes" id="UP000183190">
    <property type="component" value="Unassembled WGS sequence"/>
</dbReference>
<keyword evidence="1" id="KW-0472">Membrane</keyword>
<evidence type="ECO:0000313" key="2">
    <source>
        <dbReference type="EMBL" id="SEH56331.1"/>
    </source>
</evidence>
<feature type="transmembrane region" description="Helical" evidence="1">
    <location>
        <begin position="250"/>
        <end position="273"/>
    </location>
</feature>